<dbReference type="SMART" id="SM00355">
    <property type="entry name" value="ZnF_C2H2"/>
    <property type="match status" value="2"/>
</dbReference>
<keyword evidence="3" id="KW-1185">Reference proteome</keyword>
<name>A0AAJ0A778_9PEZI</name>
<proteinExistence type="predicted"/>
<gene>
    <name evidence="2" type="ORF">BDP55DRAFT_420800</name>
</gene>
<dbReference type="RefSeq" id="XP_060422541.1">
    <property type="nucleotide sequence ID" value="XM_060567450.1"/>
</dbReference>
<dbReference type="GeneID" id="85451976"/>
<feature type="domain" description="C2H2-type" evidence="1">
    <location>
        <begin position="90"/>
        <end position="115"/>
    </location>
</feature>
<feature type="domain" description="C2H2-type" evidence="1">
    <location>
        <begin position="65"/>
        <end position="89"/>
    </location>
</feature>
<comment type="caution">
    <text evidence="2">The sequence shown here is derived from an EMBL/GenBank/DDBJ whole genome shotgun (WGS) entry which is preliminary data.</text>
</comment>
<dbReference type="Proteomes" id="UP001224890">
    <property type="component" value="Unassembled WGS sequence"/>
</dbReference>
<protein>
    <recommendedName>
        <fullName evidence="1">C2H2-type domain-containing protein</fullName>
    </recommendedName>
</protein>
<evidence type="ECO:0000313" key="2">
    <source>
        <dbReference type="EMBL" id="KAK1657777.1"/>
    </source>
</evidence>
<evidence type="ECO:0000313" key="3">
    <source>
        <dbReference type="Proteomes" id="UP001224890"/>
    </source>
</evidence>
<accession>A0AAJ0A778</accession>
<dbReference type="AlphaFoldDB" id="A0AAJ0A778"/>
<reference evidence="2" key="1">
    <citation type="submission" date="2021-06" db="EMBL/GenBank/DDBJ databases">
        <title>Comparative genomics, transcriptomics and evolutionary studies reveal genomic signatures of adaptation to plant cell wall in hemibiotrophic fungi.</title>
        <authorList>
            <consortium name="DOE Joint Genome Institute"/>
            <person name="Baroncelli R."/>
            <person name="Diaz J.F."/>
            <person name="Benocci T."/>
            <person name="Peng M."/>
            <person name="Battaglia E."/>
            <person name="Haridas S."/>
            <person name="Andreopoulos W."/>
            <person name="Labutti K."/>
            <person name="Pangilinan J."/>
            <person name="Floch G.L."/>
            <person name="Makela M.R."/>
            <person name="Henrissat B."/>
            <person name="Grigoriev I.V."/>
            <person name="Crouch J.A."/>
            <person name="De Vries R.P."/>
            <person name="Sukno S.A."/>
            <person name="Thon M.R."/>
        </authorList>
    </citation>
    <scope>NUCLEOTIDE SEQUENCE</scope>
    <source>
        <strain evidence="2">CBS 193.32</strain>
    </source>
</reference>
<organism evidence="2 3">
    <name type="scientific">Colletotrichum godetiae</name>
    <dbReference type="NCBI Taxonomy" id="1209918"/>
    <lineage>
        <taxon>Eukaryota</taxon>
        <taxon>Fungi</taxon>
        <taxon>Dikarya</taxon>
        <taxon>Ascomycota</taxon>
        <taxon>Pezizomycotina</taxon>
        <taxon>Sordariomycetes</taxon>
        <taxon>Hypocreomycetidae</taxon>
        <taxon>Glomerellales</taxon>
        <taxon>Glomerellaceae</taxon>
        <taxon>Colletotrichum</taxon>
        <taxon>Colletotrichum acutatum species complex</taxon>
    </lineage>
</organism>
<dbReference type="EMBL" id="JAHMHR010000085">
    <property type="protein sequence ID" value="KAK1657777.1"/>
    <property type="molecule type" value="Genomic_DNA"/>
</dbReference>
<dbReference type="InterPro" id="IPR013087">
    <property type="entry name" value="Znf_C2H2_type"/>
</dbReference>
<evidence type="ECO:0000259" key="1">
    <source>
        <dbReference type="SMART" id="SM00355"/>
    </source>
</evidence>
<sequence>MNIFSEYAEQTVMGNSLGAEVACLGAIFDWGPQLSNPVPNSTEASLAPFSTSRASAPSRHARKIFRCHWKGCSFTAKDPGFFDEHVSRHRKCPKVECLSCFKGEKEKRRHVWKTHRLWAQLVGFPTIGGICDECGKTFIRDDYVIAIREENINIK</sequence>